<evidence type="ECO:0000313" key="5">
    <source>
        <dbReference type="Proteomes" id="UP000306584"/>
    </source>
</evidence>
<dbReference type="GO" id="GO:0034605">
    <property type="term" value="P:cellular response to heat"/>
    <property type="evidence" value="ECO:0007669"/>
    <property type="project" value="TreeGrafter"/>
</dbReference>
<dbReference type="GO" id="GO:0005737">
    <property type="term" value="C:cytoplasm"/>
    <property type="evidence" value="ECO:0007669"/>
    <property type="project" value="TreeGrafter"/>
</dbReference>
<keyword evidence="1" id="KW-0547">Nucleotide-binding</keyword>
<gene>
    <name evidence="4" type="ORF">D6D01_02398</name>
</gene>
<evidence type="ECO:0000313" key="4">
    <source>
        <dbReference type="EMBL" id="THY33011.1"/>
    </source>
</evidence>
<dbReference type="Pfam" id="PF00023">
    <property type="entry name" value="Ank"/>
    <property type="match status" value="1"/>
</dbReference>
<dbReference type="InterPro" id="IPR036770">
    <property type="entry name" value="Ankyrin_rpt-contain_sf"/>
</dbReference>
<dbReference type="AlphaFoldDB" id="A0A4S9LSY0"/>
<dbReference type="Proteomes" id="UP000306584">
    <property type="component" value="Unassembled WGS sequence"/>
</dbReference>
<dbReference type="PANTHER" id="PTHR11638">
    <property type="entry name" value="ATP-DEPENDENT CLP PROTEASE"/>
    <property type="match status" value="1"/>
</dbReference>
<dbReference type="InterPro" id="IPR003959">
    <property type="entry name" value="ATPase_AAA_core"/>
</dbReference>
<keyword evidence="2" id="KW-0067">ATP-binding</keyword>
<dbReference type="InterPro" id="IPR027417">
    <property type="entry name" value="P-loop_NTPase"/>
</dbReference>
<dbReference type="InterPro" id="IPR001270">
    <property type="entry name" value="ClpA/B"/>
</dbReference>
<accession>A0A4S9LSY0</accession>
<dbReference type="PANTHER" id="PTHR11638:SF89">
    <property type="entry name" value="AAA+ ATPASE DOMAIN-CONTAINING PROTEIN"/>
    <property type="match status" value="1"/>
</dbReference>
<dbReference type="SUPFAM" id="SSF48403">
    <property type="entry name" value="Ankyrin repeat"/>
    <property type="match status" value="1"/>
</dbReference>
<evidence type="ECO:0000259" key="3">
    <source>
        <dbReference type="Pfam" id="PF07724"/>
    </source>
</evidence>
<dbReference type="InterPro" id="IPR050130">
    <property type="entry name" value="ClpA_ClpB"/>
</dbReference>
<proteinExistence type="predicted"/>
<feature type="domain" description="ATPase AAA-type core" evidence="3">
    <location>
        <begin position="183"/>
        <end position="319"/>
    </location>
</feature>
<dbReference type="GO" id="GO:0005524">
    <property type="term" value="F:ATP binding"/>
    <property type="evidence" value="ECO:0007669"/>
    <property type="project" value="UniProtKB-KW"/>
</dbReference>
<keyword evidence="4" id="KW-0378">Hydrolase</keyword>
<name>A0A4S9LSY0_AURPU</name>
<dbReference type="Pfam" id="PF07724">
    <property type="entry name" value="AAA_2"/>
    <property type="match status" value="1"/>
</dbReference>
<dbReference type="EMBL" id="QZBD01000053">
    <property type="protein sequence ID" value="THY33011.1"/>
    <property type="molecule type" value="Genomic_DNA"/>
</dbReference>
<comment type="caution">
    <text evidence="4">The sequence shown here is derived from an EMBL/GenBank/DDBJ whole genome shotgun (WGS) entry which is preliminary data.</text>
</comment>
<dbReference type="InterPro" id="IPR002110">
    <property type="entry name" value="Ankyrin_rpt"/>
</dbReference>
<dbReference type="SUPFAM" id="SSF52540">
    <property type="entry name" value="P-loop containing nucleoside triphosphate hydrolases"/>
    <property type="match status" value="1"/>
</dbReference>
<dbReference type="SMART" id="SM00248">
    <property type="entry name" value="ANK"/>
    <property type="match status" value="2"/>
</dbReference>
<dbReference type="GO" id="GO:0016887">
    <property type="term" value="F:ATP hydrolysis activity"/>
    <property type="evidence" value="ECO:0007669"/>
    <property type="project" value="InterPro"/>
</dbReference>
<evidence type="ECO:0000256" key="1">
    <source>
        <dbReference type="ARBA" id="ARBA00022741"/>
    </source>
</evidence>
<organism evidence="4 5">
    <name type="scientific">Aureobasidium pullulans</name>
    <name type="common">Black yeast</name>
    <name type="synonym">Pullularia pullulans</name>
    <dbReference type="NCBI Taxonomy" id="5580"/>
    <lineage>
        <taxon>Eukaryota</taxon>
        <taxon>Fungi</taxon>
        <taxon>Dikarya</taxon>
        <taxon>Ascomycota</taxon>
        <taxon>Pezizomycotina</taxon>
        <taxon>Dothideomycetes</taxon>
        <taxon>Dothideomycetidae</taxon>
        <taxon>Dothideales</taxon>
        <taxon>Saccotheciaceae</taxon>
        <taxon>Aureobasidium</taxon>
    </lineage>
</organism>
<sequence length="481" mass="54113">MAEIPQFLRLEPFELPHDTLSACAYLFFTPKTLAAGFQAGCTPDEIENYLQSHKRETVEDKISDTIQGRHSVIFHAVKRNLLDIVELLLEYGADPCAKDPNNIPLLAATIMWTKWTYKNADKMVALLLSYGADPRCVPENMWSTYIQMPTADHNKDSSLHASATWVKKQHAYDTMHRKRPLVLSFAGLSGHGKTELATSLGSLLGTDICNVDMSKMQTVMSLFGAAAPYQGYLDGSPLNNYLASHEGQRCVIFLDEFDKTQQEVRESLLTILDTGIGMDLRWNTVLDVTKSIWVLASNKGDDLISKFYDKNLKGKSDSDKRHVSIKPLQHELYKLFIDAYTPAVTGRISSFLPFFPFSRDEAAVINHKFLRTLGDNVVLPIDLHSRLPRPVGHIRLLLLRDGDLCKFLAEDYIRDLGARSIQNRVDGLADELFMLYKDSKEEITEATNSGPHIKYTLQLHPVADTFEAAIREDGTTFIPSD</sequence>
<protein>
    <submittedName>
        <fullName evidence="4">P-loop containing nucleoside triphosphate hydrolase protein</fullName>
    </submittedName>
</protein>
<evidence type="ECO:0000256" key="2">
    <source>
        <dbReference type="ARBA" id="ARBA00022840"/>
    </source>
</evidence>
<reference evidence="4 5" key="1">
    <citation type="submission" date="2018-10" db="EMBL/GenBank/DDBJ databases">
        <title>Fifty Aureobasidium pullulans genomes reveal a recombining polyextremotolerant generalist.</title>
        <authorList>
            <person name="Gostincar C."/>
            <person name="Turk M."/>
            <person name="Zajc J."/>
            <person name="Gunde-Cimerman N."/>
        </authorList>
    </citation>
    <scope>NUCLEOTIDE SEQUENCE [LARGE SCALE GENOMIC DNA]</scope>
    <source>
        <strain evidence="4 5">EXF-6604</strain>
    </source>
</reference>
<dbReference type="Gene3D" id="1.25.40.20">
    <property type="entry name" value="Ankyrin repeat-containing domain"/>
    <property type="match status" value="1"/>
</dbReference>
<dbReference type="PRINTS" id="PR00300">
    <property type="entry name" value="CLPPROTEASEA"/>
</dbReference>
<dbReference type="Gene3D" id="3.40.50.300">
    <property type="entry name" value="P-loop containing nucleotide triphosphate hydrolases"/>
    <property type="match status" value="1"/>
</dbReference>